<evidence type="ECO:0000313" key="8">
    <source>
        <dbReference type="EMBL" id="KAF2237759.1"/>
    </source>
</evidence>
<dbReference type="OrthoDB" id="2789670at2759"/>
<evidence type="ECO:0000256" key="2">
    <source>
        <dbReference type="ARBA" id="ARBA00022723"/>
    </source>
</evidence>
<evidence type="ECO:0000256" key="6">
    <source>
        <dbReference type="RuleBase" id="RU000461"/>
    </source>
</evidence>
<dbReference type="InterPro" id="IPR001128">
    <property type="entry name" value="Cyt_P450"/>
</dbReference>
<dbReference type="InterPro" id="IPR036396">
    <property type="entry name" value="Cyt_P450_sf"/>
</dbReference>
<dbReference type="SUPFAM" id="SSF48264">
    <property type="entry name" value="Cytochrome P450"/>
    <property type="match status" value="1"/>
</dbReference>
<keyword evidence="5 6" id="KW-0349">Heme</keyword>
<keyword evidence="6" id="KW-0503">Monooxygenase</keyword>
<dbReference type="GO" id="GO:0020037">
    <property type="term" value="F:heme binding"/>
    <property type="evidence" value="ECO:0007669"/>
    <property type="project" value="InterPro"/>
</dbReference>
<evidence type="ECO:0000256" key="1">
    <source>
        <dbReference type="ARBA" id="ARBA00010617"/>
    </source>
</evidence>
<comment type="similarity">
    <text evidence="1 6">Belongs to the cytochrome P450 family.</text>
</comment>
<keyword evidence="9" id="KW-1185">Reference proteome</keyword>
<dbReference type="PANTHER" id="PTHR46300">
    <property type="entry name" value="P450, PUTATIVE (EUROFUNG)-RELATED-RELATED"/>
    <property type="match status" value="1"/>
</dbReference>
<dbReference type="GO" id="GO:0016705">
    <property type="term" value="F:oxidoreductase activity, acting on paired donors, with incorporation or reduction of molecular oxygen"/>
    <property type="evidence" value="ECO:0007669"/>
    <property type="project" value="InterPro"/>
</dbReference>
<reference evidence="8" key="1">
    <citation type="journal article" date="2020" name="Stud. Mycol.">
        <title>101 Dothideomycetes genomes: a test case for predicting lifestyles and emergence of pathogens.</title>
        <authorList>
            <person name="Haridas S."/>
            <person name="Albert R."/>
            <person name="Binder M."/>
            <person name="Bloem J."/>
            <person name="Labutti K."/>
            <person name="Salamov A."/>
            <person name="Andreopoulos B."/>
            <person name="Baker S."/>
            <person name="Barry K."/>
            <person name="Bills G."/>
            <person name="Bluhm B."/>
            <person name="Cannon C."/>
            <person name="Castanera R."/>
            <person name="Culley D."/>
            <person name="Daum C."/>
            <person name="Ezra D."/>
            <person name="Gonzalez J."/>
            <person name="Henrissat B."/>
            <person name="Kuo A."/>
            <person name="Liang C."/>
            <person name="Lipzen A."/>
            <person name="Lutzoni F."/>
            <person name="Magnuson J."/>
            <person name="Mondo S."/>
            <person name="Nolan M."/>
            <person name="Ohm R."/>
            <person name="Pangilinan J."/>
            <person name="Park H.-J."/>
            <person name="Ramirez L."/>
            <person name="Alfaro M."/>
            <person name="Sun H."/>
            <person name="Tritt A."/>
            <person name="Yoshinaga Y."/>
            <person name="Zwiers L.-H."/>
            <person name="Turgeon B."/>
            <person name="Goodwin S."/>
            <person name="Spatafora J."/>
            <person name="Crous P."/>
            <person name="Grigoriev I."/>
        </authorList>
    </citation>
    <scope>NUCLEOTIDE SEQUENCE</scope>
    <source>
        <strain evidence="8">Tuck. ex Michener</strain>
    </source>
</reference>
<accession>A0A6A6HIV3</accession>
<evidence type="ECO:0000256" key="3">
    <source>
        <dbReference type="ARBA" id="ARBA00023002"/>
    </source>
</evidence>
<keyword evidence="7" id="KW-0812">Transmembrane</keyword>
<dbReference type="GO" id="GO:0005506">
    <property type="term" value="F:iron ion binding"/>
    <property type="evidence" value="ECO:0007669"/>
    <property type="project" value="InterPro"/>
</dbReference>
<proteinExistence type="inferred from homology"/>
<keyword evidence="7" id="KW-0472">Membrane</keyword>
<dbReference type="Proteomes" id="UP000800092">
    <property type="component" value="Unassembled WGS sequence"/>
</dbReference>
<feature type="transmembrane region" description="Helical" evidence="7">
    <location>
        <begin position="20"/>
        <end position="41"/>
    </location>
</feature>
<dbReference type="Pfam" id="PF00067">
    <property type="entry name" value="p450"/>
    <property type="match status" value="1"/>
</dbReference>
<evidence type="ECO:0000256" key="7">
    <source>
        <dbReference type="SAM" id="Phobius"/>
    </source>
</evidence>
<dbReference type="EMBL" id="ML991778">
    <property type="protein sequence ID" value="KAF2237759.1"/>
    <property type="molecule type" value="Genomic_DNA"/>
</dbReference>
<dbReference type="InterPro" id="IPR050364">
    <property type="entry name" value="Cytochrome_P450_fung"/>
</dbReference>
<protein>
    <submittedName>
        <fullName evidence="8">Cytochrome P450</fullName>
    </submittedName>
</protein>
<feature type="binding site" description="axial binding residue" evidence="5">
    <location>
        <position position="496"/>
    </location>
    <ligand>
        <name>heme</name>
        <dbReference type="ChEBI" id="CHEBI:30413"/>
    </ligand>
    <ligandPart>
        <name>Fe</name>
        <dbReference type="ChEBI" id="CHEBI:18248"/>
    </ligandPart>
</feature>
<comment type="cofactor">
    <cofactor evidence="5">
        <name>heme</name>
        <dbReference type="ChEBI" id="CHEBI:30413"/>
    </cofactor>
</comment>
<dbReference type="PANTHER" id="PTHR46300:SF4">
    <property type="entry name" value="CYTOCHROME P450 98A3"/>
    <property type="match status" value="1"/>
</dbReference>
<dbReference type="PRINTS" id="PR00463">
    <property type="entry name" value="EP450I"/>
</dbReference>
<organism evidence="8 9">
    <name type="scientific">Viridothelium virens</name>
    <name type="common">Speckled blister lichen</name>
    <name type="synonym">Trypethelium virens</name>
    <dbReference type="NCBI Taxonomy" id="1048519"/>
    <lineage>
        <taxon>Eukaryota</taxon>
        <taxon>Fungi</taxon>
        <taxon>Dikarya</taxon>
        <taxon>Ascomycota</taxon>
        <taxon>Pezizomycotina</taxon>
        <taxon>Dothideomycetes</taxon>
        <taxon>Dothideomycetes incertae sedis</taxon>
        <taxon>Trypetheliales</taxon>
        <taxon>Trypetheliaceae</taxon>
        <taxon>Viridothelium</taxon>
    </lineage>
</organism>
<evidence type="ECO:0000313" key="9">
    <source>
        <dbReference type="Proteomes" id="UP000800092"/>
    </source>
</evidence>
<dbReference type="GO" id="GO:0004497">
    <property type="term" value="F:monooxygenase activity"/>
    <property type="evidence" value="ECO:0007669"/>
    <property type="project" value="UniProtKB-KW"/>
</dbReference>
<keyword evidence="7" id="KW-1133">Transmembrane helix</keyword>
<dbReference type="InterPro" id="IPR002401">
    <property type="entry name" value="Cyt_P450_E_grp-I"/>
</dbReference>
<dbReference type="Gene3D" id="1.10.630.10">
    <property type="entry name" value="Cytochrome P450"/>
    <property type="match status" value="1"/>
</dbReference>
<keyword evidence="2 5" id="KW-0479">Metal-binding</keyword>
<gene>
    <name evidence="8" type="ORF">EV356DRAFT_441305</name>
</gene>
<dbReference type="PROSITE" id="PS00086">
    <property type="entry name" value="CYTOCHROME_P450"/>
    <property type="match status" value="1"/>
</dbReference>
<dbReference type="CDD" id="cd11065">
    <property type="entry name" value="CYP64-like"/>
    <property type="match status" value="1"/>
</dbReference>
<keyword evidence="3 6" id="KW-0560">Oxidoreductase</keyword>
<evidence type="ECO:0000256" key="4">
    <source>
        <dbReference type="ARBA" id="ARBA00023004"/>
    </source>
</evidence>
<dbReference type="AlphaFoldDB" id="A0A6A6HIV3"/>
<sequence>MLFNVPAAFESFTSHLYSSWFYLIIIAILTPLLYTLSYDLLRVLLMPPGPLPIPFVGNTSMLPKTSPWLTFQHWSQVYGPMFTIWQGRRATVVVSDPQITFDLLEKRSAKFSSRPRTVAMGELLWEMGSILVQPYGKEWSIRRKLLHAALTPKALRLYKPTQEAEANRLCMQLLRLSEEPSGRTGWDWDRLFERFTASIVFCVAYGHRIDSLNAKIIRQRFEFMHFSALLNVPGAYLVESFPLLKYVPECLAPWKAEIKRNGRREAKANMELVDLVRKDMRRAKEKGEDQIPDSLTKMLLEMKEKEDVPLSDRNFAFVPASLFGAGSDTTASSMCSAVLALVTHPATLKQAQKELDATIGKERSPTFADEPNLPYLRALVKEVLRWRPVAVLGGTPHASTGNDWYLGKWIPKGTTILGNNWAINLNEEYYPEPHLFEPRRFLALEMNKLSKFEAAPGYLPVTDGTAGFTITPPELTGKAHPSPKGHSSFGWGRRICPGADLASNTLFIVLAKLIWAFDFLPADGRKPEDYDIFAYTQGFNIRPQRFECKIRLRDGDRKVVLNRDLQDAEAWLERFSAFGEQAG</sequence>
<dbReference type="PRINTS" id="PR00385">
    <property type="entry name" value="P450"/>
</dbReference>
<name>A0A6A6HIV3_VIRVR</name>
<dbReference type="InterPro" id="IPR017972">
    <property type="entry name" value="Cyt_P450_CS"/>
</dbReference>
<keyword evidence="4 5" id="KW-0408">Iron</keyword>
<evidence type="ECO:0000256" key="5">
    <source>
        <dbReference type="PIRSR" id="PIRSR602401-1"/>
    </source>
</evidence>